<feature type="region of interest" description="Disordered" evidence="1">
    <location>
        <begin position="1"/>
        <end position="23"/>
    </location>
</feature>
<evidence type="ECO:0000256" key="1">
    <source>
        <dbReference type="SAM" id="MobiDB-lite"/>
    </source>
</evidence>
<reference evidence="2" key="2">
    <citation type="submission" date="2020-09" db="EMBL/GenBank/DDBJ databases">
        <authorList>
            <person name="Sun Q."/>
            <person name="Ohkuma M."/>
        </authorList>
    </citation>
    <scope>NUCLEOTIDE SEQUENCE</scope>
    <source>
        <strain evidence="2">JCM 4477</strain>
    </source>
</reference>
<sequence>MPTGWSRPLDGAPDERRQHPAYEGSSVQCWNISTPDGHRASRFPYLARADAAPAAARIAAALPGGAWPSDADTAALLPLAWRHPACRPCCRSATGASPTGAPGSGGDIADFWMPDTRAAYERMIDAHGRIPKNCQACARTVRQQKRLGWLPRTSHWPLWSVRGHRGQRVRPHCHCAACMRTDVRIGSFGPATDDVGGTILGSTAIYPFSAVPGIVNPSVDRGERPFAWFTYFVEEAGHVVVDERAGVNLWPTGVRHDDALLCETGVTGEFRLDTTTPQKE</sequence>
<proteinExistence type="predicted"/>
<accession>A0A919AYW6</accession>
<dbReference type="Proteomes" id="UP000630718">
    <property type="component" value="Unassembled WGS sequence"/>
</dbReference>
<protein>
    <submittedName>
        <fullName evidence="2">Uncharacterized protein</fullName>
    </submittedName>
</protein>
<name>A0A919AYW6_9ACTN</name>
<dbReference type="AlphaFoldDB" id="A0A919AYW6"/>
<comment type="caution">
    <text evidence="2">The sequence shown here is derived from an EMBL/GenBank/DDBJ whole genome shotgun (WGS) entry which is preliminary data.</text>
</comment>
<evidence type="ECO:0000313" key="3">
    <source>
        <dbReference type="Proteomes" id="UP000630718"/>
    </source>
</evidence>
<gene>
    <name evidence="2" type="ORF">GCM10018772_68690</name>
</gene>
<keyword evidence="3" id="KW-1185">Reference proteome</keyword>
<reference evidence="2" key="1">
    <citation type="journal article" date="2014" name="Int. J. Syst. Evol. Microbiol.">
        <title>Complete genome sequence of Corynebacterium casei LMG S-19264T (=DSM 44701T), isolated from a smear-ripened cheese.</title>
        <authorList>
            <consortium name="US DOE Joint Genome Institute (JGI-PGF)"/>
            <person name="Walter F."/>
            <person name="Albersmeier A."/>
            <person name="Kalinowski J."/>
            <person name="Ruckert C."/>
        </authorList>
    </citation>
    <scope>NUCLEOTIDE SEQUENCE</scope>
    <source>
        <strain evidence="2">JCM 4477</strain>
    </source>
</reference>
<dbReference type="EMBL" id="BNBI01000023">
    <property type="protein sequence ID" value="GHF33326.1"/>
    <property type="molecule type" value="Genomic_DNA"/>
</dbReference>
<organism evidence="2 3">
    <name type="scientific">Streptomyces fumanus</name>
    <dbReference type="NCBI Taxonomy" id="67302"/>
    <lineage>
        <taxon>Bacteria</taxon>
        <taxon>Bacillati</taxon>
        <taxon>Actinomycetota</taxon>
        <taxon>Actinomycetes</taxon>
        <taxon>Kitasatosporales</taxon>
        <taxon>Streptomycetaceae</taxon>
        <taxon>Streptomyces</taxon>
    </lineage>
</organism>
<evidence type="ECO:0000313" key="2">
    <source>
        <dbReference type="EMBL" id="GHF33326.1"/>
    </source>
</evidence>